<evidence type="ECO:0000313" key="2">
    <source>
        <dbReference type="EMBL" id="KYH32952.1"/>
    </source>
</evidence>
<dbReference type="InterPro" id="IPR007047">
    <property type="entry name" value="Flp_Fap"/>
</dbReference>
<dbReference type="EMBL" id="LTBC01000002">
    <property type="protein sequence ID" value="KYH32952.1"/>
    <property type="molecule type" value="Genomic_DNA"/>
</dbReference>
<reference evidence="2 3" key="1">
    <citation type="submission" date="2016-02" db="EMBL/GenBank/DDBJ databases">
        <title>Genome sequence of Moorella mulderi DSM 14980.</title>
        <authorList>
            <person name="Poehlein A."/>
            <person name="Daniel R."/>
        </authorList>
    </citation>
    <scope>NUCLEOTIDE SEQUENCE [LARGE SCALE GENOMIC DNA]</scope>
    <source>
        <strain evidence="2 3">DSM 14980</strain>
    </source>
</reference>
<gene>
    <name evidence="2" type="ORF">MOMUL_07300</name>
</gene>
<organism evidence="2 3">
    <name type="scientific">Moorella mulderi DSM 14980</name>
    <dbReference type="NCBI Taxonomy" id="1122241"/>
    <lineage>
        <taxon>Bacteria</taxon>
        <taxon>Bacillati</taxon>
        <taxon>Bacillota</taxon>
        <taxon>Clostridia</taxon>
        <taxon>Neomoorellales</taxon>
        <taxon>Neomoorellaceae</taxon>
        <taxon>Neomoorella</taxon>
    </lineage>
</organism>
<accession>A0A151AZI4</accession>
<protein>
    <submittedName>
        <fullName evidence="2">Flp/Fap pilin component</fullName>
    </submittedName>
</protein>
<proteinExistence type="predicted"/>
<dbReference type="Proteomes" id="UP000075670">
    <property type="component" value="Unassembled WGS sequence"/>
</dbReference>
<keyword evidence="3" id="KW-1185">Reference proteome</keyword>
<keyword evidence="1" id="KW-1133">Transmembrane helix</keyword>
<dbReference type="AlphaFoldDB" id="A0A151AZI4"/>
<dbReference type="PATRIC" id="fig|1122241.3.peg.768"/>
<dbReference type="Pfam" id="PF04964">
    <property type="entry name" value="Flp_Fap"/>
    <property type="match status" value="1"/>
</dbReference>
<name>A0A151AZI4_9FIRM</name>
<keyword evidence="1" id="KW-0812">Transmembrane</keyword>
<dbReference type="RefSeq" id="WP_062281650.1">
    <property type="nucleotide sequence ID" value="NZ_LTBC01000002.1"/>
</dbReference>
<comment type="caution">
    <text evidence="2">The sequence shown here is derived from an EMBL/GenBank/DDBJ whole genome shotgun (WGS) entry which is preliminary data.</text>
</comment>
<evidence type="ECO:0000256" key="1">
    <source>
        <dbReference type="SAM" id="Phobius"/>
    </source>
</evidence>
<feature type="transmembrane region" description="Helical" evidence="1">
    <location>
        <begin position="20"/>
        <end position="37"/>
    </location>
</feature>
<sequence>MQLLKRLVHEENGQGMAEYGLIIALVAIVLIGALGLLSDGIGKVFEKIGGTLSDEATSTQ</sequence>
<keyword evidence="1" id="KW-0472">Membrane</keyword>
<evidence type="ECO:0000313" key="3">
    <source>
        <dbReference type="Proteomes" id="UP000075670"/>
    </source>
</evidence>